<protein>
    <submittedName>
        <fullName evidence="1">Uncharacterized protein</fullName>
    </submittedName>
</protein>
<sequence length="65" mass="7715">MRFENPHALTPNTASFTIVTPEPSGWKCYITHNMVLVPDKGKHPNWFHRQMQRLCFGFKWVKDNK</sequence>
<proteinExistence type="predicted"/>
<evidence type="ECO:0000313" key="1">
    <source>
        <dbReference type="EMBL" id="CAB5220621.1"/>
    </source>
</evidence>
<organism evidence="1">
    <name type="scientific">uncultured Caudovirales phage</name>
    <dbReference type="NCBI Taxonomy" id="2100421"/>
    <lineage>
        <taxon>Viruses</taxon>
        <taxon>Duplodnaviria</taxon>
        <taxon>Heunggongvirae</taxon>
        <taxon>Uroviricota</taxon>
        <taxon>Caudoviricetes</taxon>
        <taxon>Peduoviridae</taxon>
        <taxon>Maltschvirus</taxon>
        <taxon>Maltschvirus maltsch</taxon>
    </lineage>
</organism>
<reference evidence="1" key="1">
    <citation type="submission" date="2020-05" db="EMBL/GenBank/DDBJ databases">
        <authorList>
            <person name="Chiriac C."/>
            <person name="Salcher M."/>
            <person name="Ghai R."/>
            <person name="Kavagutti S V."/>
        </authorList>
    </citation>
    <scope>NUCLEOTIDE SEQUENCE</scope>
</reference>
<name>A0A6J7WRJ6_9CAUD</name>
<accession>A0A6J7WRJ6</accession>
<dbReference type="EMBL" id="LR798287">
    <property type="protein sequence ID" value="CAB5220621.1"/>
    <property type="molecule type" value="Genomic_DNA"/>
</dbReference>
<gene>
    <name evidence="1" type="ORF">UFOVP245_4</name>
</gene>